<name>A0A955L7J9_9BACT</name>
<keyword evidence="1" id="KW-1133">Transmembrane helix</keyword>
<dbReference type="AlphaFoldDB" id="A0A955L7J9"/>
<dbReference type="EMBL" id="JAGQLH010000019">
    <property type="protein sequence ID" value="MCA9385429.1"/>
    <property type="molecule type" value="Genomic_DNA"/>
</dbReference>
<evidence type="ECO:0000313" key="4">
    <source>
        <dbReference type="Proteomes" id="UP000754563"/>
    </source>
</evidence>
<feature type="transmembrane region" description="Helical" evidence="1">
    <location>
        <begin position="150"/>
        <end position="172"/>
    </location>
</feature>
<reference evidence="3" key="2">
    <citation type="journal article" date="2021" name="Microbiome">
        <title>Successional dynamics and alternative stable states in a saline activated sludge microbial community over 9 years.</title>
        <authorList>
            <person name="Wang Y."/>
            <person name="Ye J."/>
            <person name="Ju F."/>
            <person name="Liu L."/>
            <person name="Boyd J.A."/>
            <person name="Deng Y."/>
            <person name="Parks D.H."/>
            <person name="Jiang X."/>
            <person name="Yin X."/>
            <person name="Woodcroft B.J."/>
            <person name="Tyson G.W."/>
            <person name="Hugenholtz P."/>
            <person name="Polz M.F."/>
            <person name="Zhang T."/>
        </authorList>
    </citation>
    <scope>NUCLEOTIDE SEQUENCE</scope>
    <source>
        <strain evidence="3">HKST-UBA11</strain>
    </source>
</reference>
<dbReference type="InterPro" id="IPR002656">
    <property type="entry name" value="Acyl_transf_3_dom"/>
</dbReference>
<evidence type="ECO:0000256" key="1">
    <source>
        <dbReference type="SAM" id="Phobius"/>
    </source>
</evidence>
<keyword evidence="1" id="KW-0472">Membrane</keyword>
<feature type="transmembrane region" description="Helical" evidence="1">
    <location>
        <begin position="309"/>
        <end position="326"/>
    </location>
</feature>
<feature type="transmembrane region" description="Helical" evidence="1">
    <location>
        <begin position="210"/>
        <end position="226"/>
    </location>
</feature>
<dbReference type="PANTHER" id="PTHR37312">
    <property type="entry name" value="MEMBRANE-BOUND ACYLTRANSFERASE YKRP-RELATED"/>
    <property type="match status" value="1"/>
</dbReference>
<dbReference type="PANTHER" id="PTHR37312:SF1">
    <property type="entry name" value="MEMBRANE-BOUND ACYLTRANSFERASE YKRP-RELATED"/>
    <property type="match status" value="1"/>
</dbReference>
<feature type="transmembrane region" description="Helical" evidence="1">
    <location>
        <begin position="238"/>
        <end position="259"/>
    </location>
</feature>
<feature type="transmembrane region" description="Helical" evidence="1">
    <location>
        <begin position="178"/>
        <end position="198"/>
    </location>
</feature>
<feature type="transmembrane region" description="Helical" evidence="1">
    <location>
        <begin position="71"/>
        <end position="90"/>
    </location>
</feature>
<dbReference type="GO" id="GO:0016747">
    <property type="term" value="F:acyltransferase activity, transferring groups other than amino-acyl groups"/>
    <property type="evidence" value="ECO:0007669"/>
    <property type="project" value="InterPro"/>
</dbReference>
<organism evidence="3 4">
    <name type="scientific">Candidatus Dojkabacteria bacterium</name>
    <dbReference type="NCBI Taxonomy" id="2099670"/>
    <lineage>
        <taxon>Bacteria</taxon>
        <taxon>Candidatus Dojkabacteria</taxon>
    </lineage>
</organism>
<protein>
    <submittedName>
        <fullName evidence="3">Acyltransferase</fullName>
    </submittedName>
</protein>
<dbReference type="Proteomes" id="UP000754563">
    <property type="component" value="Unassembled WGS sequence"/>
</dbReference>
<reference evidence="3" key="1">
    <citation type="submission" date="2020-04" db="EMBL/GenBank/DDBJ databases">
        <authorList>
            <person name="Zhang T."/>
        </authorList>
    </citation>
    <scope>NUCLEOTIDE SEQUENCE</scope>
    <source>
        <strain evidence="3">HKST-UBA11</strain>
    </source>
</reference>
<feature type="transmembrane region" description="Helical" evidence="1">
    <location>
        <begin position="124"/>
        <end position="143"/>
    </location>
</feature>
<evidence type="ECO:0000259" key="2">
    <source>
        <dbReference type="Pfam" id="PF01757"/>
    </source>
</evidence>
<comment type="caution">
    <text evidence="3">The sequence shown here is derived from an EMBL/GenBank/DDBJ whole genome shotgun (WGS) entry which is preliminary data.</text>
</comment>
<feature type="domain" description="Acyltransferase 3" evidence="2">
    <location>
        <begin position="8"/>
        <end position="326"/>
    </location>
</feature>
<dbReference type="Pfam" id="PF01757">
    <property type="entry name" value="Acyl_transf_3"/>
    <property type="match status" value="1"/>
</dbReference>
<gene>
    <name evidence="3" type="ORF">KC717_02150</name>
</gene>
<feature type="transmembrane region" description="Helical" evidence="1">
    <location>
        <begin position="7"/>
        <end position="27"/>
    </location>
</feature>
<keyword evidence="3" id="KW-0012">Acyltransferase</keyword>
<feature type="transmembrane region" description="Helical" evidence="1">
    <location>
        <begin position="33"/>
        <end position="51"/>
    </location>
</feature>
<dbReference type="InterPro" id="IPR052734">
    <property type="entry name" value="Nod_factor_acetyltransferase"/>
</dbReference>
<proteinExistence type="predicted"/>
<keyword evidence="3" id="KW-0808">Transferase</keyword>
<keyword evidence="1" id="KW-0812">Transmembrane</keyword>
<sequence length="357" mass="41273">MNPQRNLTIDIFRGIAILSIVIGHLHWNSYVRNFFFSFHLPLFFIVTGLFIERSAEKYRFIPFFIHKFKKIVIPFFIAIAVSACINFLVADPPSLTQMPDLTEKFFHTIVRGSSGSLINANYSLYLWFLPPFFLFSIGIYSVFKYFSKYRLFFLIASFGISFIIWIGSKYGWYDPEGMIWGIDKLPLMLVFGMIGHYLSSKLTYFYSKKIPNLLIGFGILIFASIFDFDVRTNAYTNLGLFFFTSAAGFIVVYTCALIINKFSNYRLKKIIAILGKNSLVLYILHCFTYPIVHNIVGEPQDGSITIENIFFNIIAFFTSLLIFFLVRSISKISVTRHVEVKQDHSLGRLLYKYANVV</sequence>
<accession>A0A955L7J9</accession>
<feature type="transmembrane region" description="Helical" evidence="1">
    <location>
        <begin position="279"/>
        <end position="297"/>
    </location>
</feature>
<evidence type="ECO:0000313" key="3">
    <source>
        <dbReference type="EMBL" id="MCA9385429.1"/>
    </source>
</evidence>